<gene>
    <name evidence="1" type="ordered locus">PCC7424_4591</name>
</gene>
<dbReference type="Proteomes" id="UP000002384">
    <property type="component" value="Chromosome"/>
</dbReference>
<dbReference type="SUPFAM" id="SSF53649">
    <property type="entry name" value="Alkaline phosphatase-like"/>
    <property type="match status" value="1"/>
</dbReference>
<dbReference type="InterPro" id="IPR002591">
    <property type="entry name" value="Phosphodiest/P_Trfase"/>
</dbReference>
<evidence type="ECO:0000313" key="2">
    <source>
        <dbReference type="Proteomes" id="UP000002384"/>
    </source>
</evidence>
<evidence type="ECO:0000313" key="1">
    <source>
        <dbReference type="EMBL" id="ACK72953.1"/>
    </source>
</evidence>
<name>B7KAH9_GLOC7</name>
<dbReference type="RefSeq" id="WP_015956536.1">
    <property type="nucleotide sequence ID" value="NC_011729.1"/>
</dbReference>
<dbReference type="Pfam" id="PF01663">
    <property type="entry name" value="Phosphodiest"/>
    <property type="match status" value="1"/>
</dbReference>
<dbReference type="EMBL" id="CP001291">
    <property type="protein sequence ID" value="ACK72953.1"/>
    <property type="molecule type" value="Genomic_DNA"/>
</dbReference>
<dbReference type="HOGENOM" id="CLU_024306_0_0_3"/>
<sequence>MKHSVIAIGLDSVDPLFLEDWMSKGYLKTLATLKEQGAYGRLINNEYYKGESAWTSFLTGCLSSKTGYWSKTKFDPINYQANKIGDHGAYDYREYSPFYALGDDYRVAMFDMPQTTIAENVNGIQAVAWGAHAPMISRQSQPPELISELVAQYGDHPADCLHHRDRSDWYNLASVDKLKKELEIGLERRTAMTKDLLARERWDLFLTNISETHTFMHYFWHLSQKEHPLYQPSSVDPMLEYFKAVDHSIATILTEAPEDANIIIFSAHGMGENASDVLSSVVLPEFLYRFSFPGKSLVKSQNLGVKLPKPLTPKNRNLSWFLALYDLKNEPDPLAGVLRSIAKIIPGRFHRNLAQFYKNLSKITGSIHTELFQWHPGDWYKPFWPKMKAFYLPGFSDGYIRINLQGRESKGIVPVADYDAVCNELIKELHLLKDARTGKAIVKKVVRTRSSATDNDPKLPDADLVVLWEDWAVDVVDSPTYGRIGPVYFNRSSAHRDRGFVIAKGPNIHPGSKLAQGHAVDLSATILELMGAPVAKHLDGQCLTYADGSSLVPKEQQEKVFVSVS</sequence>
<protein>
    <recommendedName>
        <fullName evidence="3">Type I phosphodiesterase/nucleotide pyrophosphatase</fullName>
    </recommendedName>
</protein>
<dbReference type="KEGG" id="cyc:PCC7424_4591"/>
<dbReference type="STRING" id="65393.PCC7424_4591"/>
<dbReference type="InterPro" id="IPR017850">
    <property type="entry name" value="Alkaline_phosphatase_core_sf"/>
</dbReference>
<dbReference type="eggNOG" id="COG3379">
    <property type="taxonomic scope" value="Bacteria"/>
</dbReference>
<reference evidence="2" key="1">
    <citation type="journal article" date="2011" name="MBio">
        <title>Novel metabolic attributes of the genus Cyanothece, comprising a group of unicellular nitrogen-fixing Cyanobacteria.</title>
        <authorList>
            <person name="Bandyopadhyay A."/>
            <person name="Elvitigala T."/>
            <person name="Welsh E."/>
            <person name="Stockel J."/>
            <person name="Liberton M."/>
            <person name="Min H."/>
            <person name="Sherman L.A."/>
            <person name="Pakrasi H.B."/>
        </authorList>
    </citation>
    <scope>NUCLEOTIDE SEQUENCE [LARGE SCALE GENOMIC DNA]</scope>
    <source>
        <strain evidence="2">PCC 7424</strain>
    </source>
</reference>
<dbReference type="OrthoDB" id="9779418at2"/>
<keyword evidence="2" id="KW-1185">Reference proteome</keyword>
<dbReference type="Gene3D" id="3.40.720.10">
    <property type="entry name" value="Alkaline Phosphatase, subunit A"/>
    <property type="match status" value="2"/>
</dbReference>
<organism evidence="1 2">
    <name type="scientific">Gloeothece citriformis (strain PCC 7424)</name>
    <name type="common">Cyanothece sp. (strain PCC 7424)</name>
    <dbReference type="NCBI Taxonomy" id="65393"/>
    <lineage>
        <taxon>Bacteria</taxon>
        <taxon>Bacillati</taxon>
        <taxon>Cyanobacteriota</taxon>
        <taxon>Cyanophyceae</taxon>
        <taxon>Oscillatoriophycideae</taxon>
        <taxon>Chroococcales</taxon>
        <taxon>Aphanothecaceae</taxon>
        <taxon>Gloeothece</taxon>
        <taxon>Gloeothece citriformis</taxon>
    </lineage>
</organism>
<accession>B7KAH9</accession>
<proteinExistence type="predicted"/>
<dbReference type="AlphaFoldDB" id="B7KAH9"/>
<evidence type="ECO:0008006" key="3">
    <source>
        <dbReference type="Google" id="ProtNLM"/>
    </source>
</evidence>